<organism evidence="8 9">
    <name type="scientific">Dyella dinghuensis</name>
    <dbReference type="NCBI Taxonomy" id="1920169"/>
    <lineage>
        <taxon>Bacteria</taxon>
        <taxon>Pseudomonadati</taxon>
        <taxon>Pseudomonadota</taxon>
        <taxon>Gammaproteobacteria</taxon>
        <taxon>Lysobacterales</taxon>
        <taxon>Rhodanobacteraceae</taxon>
        <taxon>Dyella</taxon>
    </lineage>
</organism>
<dbReference type="SUPFAM" id="SSF46785">
    <property type="entry name" value="Winged helix' DNA-binding domain"/>
    <property type="match status" value="1"/>
</dbReference>
<dbReference type="InterPro" id="IPR036388">
    <property type="entry name" value="WH-like_DNA-bd_sf"/>
</dbReference>
<keyword evidence="8" id="KW-0808">Transferase</keyword>
<feature type="region of interest" description="Disordered" evidence="6">
    <location>
        <begin position="481"/>
        <end position="501"/>
    </location>
</feature>
<dbReference type="SUPFAM" id="SSF53383">
    <property type="entry name" value="PLP-dependent transferases"/>
    <property type="match status" value="1"/>
</dbReference>
<dbReference type="CDD" id="cd00609">
    <property type="entry name" value="AAT_like"/>
    <property type="match status" value="1"/>
</dbReference>
<sequence>MRRWELTIALDSRHELPIFLQLANAIAHDIRSGRLKTGEPLPGTRELAEQLSINRNTVVAGYEELAAEGLVSTRVGGGTFVAAPMHTEAHTVAPTSDTPTYALATPACALPPVVAPAPGTLVIGNSLPDTRLFPAAALTRAFRRAIAQRGHSLLGYADPCGHRRLREELANMLGSTRGLPATPDCLMVTRSLEQAIDLVARMLLRPGDVVAVEAFGYPPAWNMLSLTGTKLMPVPLDENGLDVEALKTLLCRQRIRAVFLTPHHQFPTTSVMSPSRRARLAQLALSHNFAIIEDDYDHEFHYNGKPVLPIASGPGRANVIYIGSLANLLAPGISTGFVLAPPAVFTQLAALRANSDARSDVAMESAIAELFEDGELLRHVRRMRRAYGARRDALVDALRQQLGSALRFRVPEGGMGLWARVDDSIDLPAWVREGAKEGVQFLSGGRYDFQQREQPYIRLGFSYLDEKEIGEAVHRMARALPKAKKRTPRPFRASPTLQGRA</sequence>
<keyword evidence="4" id="KW-0238">DNA-binding</keyword>
<protein>
    <submittedName>
        <fullName evidence="8">PLP-dependent aminotransferase family protein</fullName>
    </submittedName>
</protein>
<accession>A0A432LNM7</accession>
<comment type="caution">
    <text evidence="8">The sequence shown here is derived from an EMBL/GenBank/DDBJ whole genome shotgun (WGS) entry which is preliminary data.</text>
</comment>
<dbReference type="RefSeq" id="WP_126675096.1">
    <property type="nucleotide sequence ID" value="NZ_RYZR01000008.1"/>
</dbReference>
<dbReference type="GO" id="GO:0008483">
    <property type="term" value="F:transaminase activity"/>
    <property type="evidence" value="ECO:0007669"/>
    <property type="project" value="UniProtKB-KW"/>
</dbReference>
<evidence type="ECO:0000259" key="7">
    <source>
        <dbReference type="PROSITE" id="PS50949"/>
    </source>
</evidence>
<evidence type="ECO:0000256" key="4">
    <source>
        <dbReference type="ARBA" id="ARBA00023125"/>
    </source>
</evidence>
<keyword evidence="2" id="KW-0663">Pyridoxal phosphate</keyword>
<evidence type="ECO:0000256" key="1">
    <source>
        <dbReference type="ARBA" id="ARBA00005384"/>
    </source>
</evidence>
<name>A0A432LNM7_9GAMM</name>
<dbReference type="OrthoDB" id="9804020at2"/>
<dbReference type="InterPro" id="IPR036390">
    <property type="entry name" value="WH_DNA-bd_sf"/>
</dbReference>
<comment type="similarity">
    <text evidence="1">In the C-terminal section; belongs to the class-I pyridoxal-phosphate-dependent aminotransferase family.</text>
</comment>
<dbReference type="CDD" id="cd07377">
    <property type="entry name" value="WHTH_GntR"/>
    <property type="match status" value="1"/>
</dbReference>
<reference evidence="8 9" key="1">
    <citation type="submission" date="2018-12" db="EMBL/GenBank/DDBJ databases">
        <title>Dyella dinghuensis sp. nov. DHOA06 and Dyella choica sp. nov. 4M-K27, isolated from forest soil.</title>
        <authorList>
            <person name="Qiu L.-H."/>
            <person name="Gao Z.-H."/>
        </authorList>
    </citation>
    <scope>NUCLEOTIDE SEQUENCE [LARGE SCALE GENOMIC DNA]</scope>
    <source>
        <strain evidence="8 9">DHOA06</strain>
    </source>
</reference>
<dbReference type="PANTHER" id="PTHR46577:SF1">
    <property type="entry name" value="HTH-TYPE TRANSCRIPTIONAL REGULATORY PROTEIN GABR"/>
    <property type="match status" value="1"/>
</dbReference>
<keyword evidence="3" id="KW-0805">Transcription regulation</keyword>
<evidence type="ECO:0000256" key="2">
    <source>
        <dbReference type="ARBA" id="ARBA00022898"/>
    </source>
</evidence>
<dbReference type="Pfam" id="PF00155">
    <property type="entry name" value="Aminotran_1_2"/>
    <property type="match status" value="1"/>
</dbReference>
<dbReference type="InterPro" id="IPR015421">
    <property type="entry name" value="PyrdxlP-dep_Trfase_major"/>
</dbReference>
<dbReference type="GO" id="GO:0003700">
    <property type="term" value="F:DNA-binding transcription factor activity"/>
    <property type="evidence" value="ECO:0007669"/>
    <property type="project" value="InterPro"/>
</dbReference>
<dbReference type="InterPro" id="IPR051446">
    <property type="entry name" value="HTH_trans_reg/aminotransferase"/>
</dbReference>
<dbReference type="GO" id="GO:0003677">
    <property type="term" value="F:DNA binding"/>
    <property type="evidence" value="ECO:0007669"/>
    <property type="project" value="UniProtKB-KW"/>
</dbReference>
<dbReference type="EMBL" id="RYZR01000008">
    <property type="protein sequence ID" value="RUL61385.1"/>
    <property type="molecule type" value="Genomic_DNA"/>
</dbReference>
<evidence type="ECO:0000313" key="8">
    <source>
        <dbReference type="EMBL" id="RUL61385.1"/>
    </source>
</evidence>
<dbReference type="Gene3D" id="1.10.10.10">
    <property type="entry name" value="Winged helix-like DNA-binding domain superfamily/Winged helix DNA-binding domain"/>
    <property type="match status" value="1"/>
</dbReference>
<keyword evidence="8" id="KW-0032">Aminotransferase</keyword>
<dbReference type="Pfam" id="PF00392">
    <property type="entry name" value="GntR"/>
    <property type="match status" value="1"/>
</dbReference>
<feature type="domain" description="HTH gntR-type" evidence="7">
    <location>
        <begin position="16"/>
        <end position="84"/>
    </location>
</feature>
<gene>
    <name evidence="8" type="ORF">EKH79_17250</name>
</gene>
<dbReference type="AlphaFoldDB" id="A0A432LNM7"/>
<dbReference type="PROSITE" id="PS50949">
    <property type="entry name" value="HTH_GNTR"/>
    <property type="match status" value="1"/>
</dbReference>
<dbReference type="InterPro" id="IPR004839">
    <property type="entry name" value="Aminotransferase_I/II_large"/>
</dbReference>
<evidence type="ECO:0000313" key="9">
    <source>
        <dbReference type="Proteomes" id="UP000267077"/>
    </source>
</evidence>
<keyword evidence="9" id="KW-1185">Reference proteome</keyword>
<dbReference type="SMART" id="SM00345">
    <property type="entry name" value="HTH_GNTR"/>
    <property type="match status" value="1"/>
</dbReference>
<dbReference type="Proteomes" id="UP000267077">
    <property type="component" value="Unassembled WGS sequence"/>
</dbReference>
<dbReference type="PANTHER" id="PTHR46577">
    <property type="entry name" value="HTH-TYPE TRANSCRIPTIONAL REGULATORY PROTEIN GABR"/>
    <property type="match status" value="1"/>
</dbReference>
<dbReference type="InterPro" id="IPR000524">
    <property type="entry name" value="Tscrpt_reg_HTH_GntR"/>
</dbReference>
<dbReference type="GO" id="GO:0030170">
    <property type="term" value="F:pyridoxal phosphate binding"/>
    <property type="evidence" value="ECO:0007669"/>
    <property type="project" value="InterPro"/>
</dbReference>
<proteinExistence type="inferred from homology"/>
<evidence type="ECO:0000256" key="5">
    <source>
        <dbReference type="ARBA" id="ARBA00023163"/>
    </source>
</evidence>
<dbReference type="InterPro" id="IPR015424">
    <property type="entry name" value="PyrdxlP-dep_Trfase"/>
</dbReference>
<dbReference type="PRINTS" id="PR00035">
    <property type="entry name" value="HTHGNTR"/>
</dbReference>
<evidence type="ECO:0000256" key="3">
    <source>
        <dbReference type="ARBA" id="ARBA00023015"/>
    </source>
</evidence>
<evidence type="ECO:0000256" key="6">
    <source>
        <dbReference type="SAM" id="MobiDB-lite"/>
    </source>
</evidence>
<dbReference type="Gene3D" id="3.40.640.10">
    <property type="entry name" value="Type I PLP-dependent aspartate aminotransferase-like (Major domain)"/>
    <property type="match status" value="1"/>
</dbReference>
<keyword evidence="5" id="KW-0804">Transcription</keyword>